<reference evidence="4" key="1">
    <citation type="journal article" date="2019" name="Int. J. Syst. Evol. Microbiol.">
        <title>The Global Catalogue of Microorganisms (GCM) 10K type strain sequencing project: providing services to taxonomists for standard genome sequencing and annotation.</title>
        <authorList>
            <consortium name="The Broad Institute Genomics Platform"/>
            <consortium name="The Broad Institute Genome Sequencing Center for Infectious Disease"/>
            <person name="Wu L."/>
            <person name="Ma J."/>
        </authorList>
    </citation>
    <scope>NUCLEOTIDE SEQUENCE [LARGE SCALE GENOMIC DNA]</scope>
    <source>
        <strain evidence="4">CCUG 56042</strain>
    </source>
</reference>
<dbReference type="Pfam" id="PF02630">
    <property type="entry name" value="SCO1-SenC"/>
    <property type="match status" value="1"/>
</dbReference>
<evidence type="ECO:0000313" key="3">
    <source>
        <dbReference type="EMBL" id="MFC5427383.1"/>
    </source>
</evidence>
<dbReference type="Gene3D" id="3.40.30.10">
    <property type="entry name" value="Glutaredoxin"/>
    <property type="match status" value="1"/>
</dbReference>
<dbReference type="Proteomes" id="UP001596103">
    <property type="component" value="Unassembled WGS sequence"/>
</dbReference>
<evidence type="ECO:0000256" key="2">
    <source>
        <dbReference type="SAM" id="SignalP"/>
    </source>
</evidence>
<feature type="chain" id="PRO_5046046042" evidence="2">
    <location>
        <begin position="33"/>
        <end position="204"/>
    </location>
</feature>
<dbReference type="PANTHER" id="PTHR12151">
    <property type="entry name" value="ELECTRON TRANSPORT PROTIN SCO1/SENC FAMILY MEMBER"/>
    <property type="match status" value="1"/>
</dbReference>
<keyword evidence="4" id="KW-1185">Reference proteome</keyword>
<keyword evidence="2" id="KW-0732">Signal</keyword>
<name>A0ABW0J2Y9_9BURK</name>
<protein>
    <submittedName>
        <fullName evidence="3">SCO family protein</fullName>
    </submittedName>
</protein>
<dbReference type="InterPro" id="IPR036249">
    <property type="entry name" value="Thioredoxin-like_sf"/>
</dbReference>
<dbReference type="SUPFAM" id="SSF52833">
    <property type="entry name" value="Thioredoxin-like"/>
    <property type="match status" value="1"/>
</dbReference>
<dbReference type="RefSeq" id="WP_377708760.1">
    <property type="nucleotide sequence ID" value="NZ_JBHSMP010000003.1"/>
</dbReference>
<comment type="similarity">
    <text evidence="1">Belongs to the SCO1/2 family.</text>
</comment>
<dbReference type="InterPro" id="IPR003782">
    <property type="entry name" value="SCO1/SenC"/>
</dbReference>
<dbReference type="CDD" id="cd02968">
    <property type="entry name" value="SCO"/>
    <property type="match status" value="1"/>
</dbReference>
<accession>A0ABW0J2Y9</accession>
<evidence type="ECO:0000256" key="1">
    <source>
        <dbReference type="ARBA" id="ARBA00010996"/>
    </source>
</evidence>
<sequence length="204" mass="21762">MKYIRVVCRVLYALCLPYMLGSCLLASSPAIAAAPAAQLPGDSLYRTPLVLQDQQGRKFDLASVRGKPVIVSMFYASCTSACPLTVDTIDQTRRAVDAAGRTAPPVLMISFDPEHDDVVNLAAMAKAHQLDPAYWRLTRPASGDVMAFAATLGIAYRHRAGGDISHNAVIALLDENGRVIAQTTVVGALDPAFVDAVKAQVAKH</sequence>
<proteinExistence type="inferred from homology"/>
<dbReference type="PANTHER" id="PTHR12151:SF25">
    <property type="entry name" value="LINALOOL DEHYDRATASE_ISOMERASE DOMAIN-CONTAINING PROTEIN"/>
    <property type="match status" value="1"/>
</dbReference>
<comment type="caution">
    <text evidence="3">The sequence shown here is derived from an EMBL/GenBank/DDBJ whole genome shotgun (WGS) entry which is preliminary data.</text>
</comment>
<feature type="signal peptide" evidence="2">
    <location>
        <begin position="1"/>
        <end position="32"/>
    </location>
</feature>
<organism evidence="3 4">
    <name type="scientific">Paraburkholderia denitrificans</name>
    <dbReference type="NCBI Taxonomy" id="694025"/>
    <lineage>
        <taxon>Bacteria</taxon>
        <taxon>Pseudomonadati</taxon>
        <taxon>Pseudomonadota</taxon>
        <taxon>Betaproteobacteria</taxon>
        <taxon>Burkholderiales</taxon>
        <taxon>Burkholderiaceae</taxon>
        <taxon>Paraburkholderia</taxon>
    </lineage>
</organism>
<dbReference type="EMBL" id="JBHSMP010000003">
    <property type="protein sequence ID" value="MFC5427383.1"/>
    <property type="molecule type" value="Genomic_DNA"/>
</dbReference>
<gene>
    <name evidence="3" type="ORF">ACFPTO_00930</name>
</gene>
<dbReference type="PROSITE" id="PS51257">
    <property type="entry name" value="PROKAR_LIPOPROTEIN"/>
    <property type="match status" value="1"/>
</dbReference>
<evidence type="ECO:0000313" key="4">
    <source>
        <dbReference type="Proteomes" id="UP001596103"/>
    </source>
</evidence>